<evidence type="ECO:0000313" key="3">
    <source>
        <dbReference type="Proteomes" id="UP001596137"/>
    </source>
</evidence>
<evidence type="ECO:0000313" key="2">
    <source>
        <dbReference type="EMBL" id="MFC6080957.1"/>
    </source>
</evidence>
<reference evidence="3" key="1">
    <citation type="journal article" date="2019" name="Int. J. Syst. Evol. Microbiol.">
        <title>The Global Catalogue of Microorganisms (GCM) 10K type strain sequencing project: providing services to taxonomists for standard genome sequencing and annotation.</title>
        <authorList>
            <consortium name="The Broad Institute Genomics Platform"/>
            <consortium name="The Broad Institute Genome Sequencing Center for Infectious Disease"/>
            <person name="Wu L."/>
            <person name="Ma J."/>
        </authorList>
    </citation>
    <scope>NUCLEOTIDE SEQUENCE [LARGE SCALE GENOMIC DNA]</scope>
    <source>
        <strain evidence="3">JCM 30346</strain>
    </source>
</reference>
<dbReference type="Gene3D" id="1.10.30.50">
    <property type="match status" value="1"/>
</dbReference>
<feature type="region of interest" description="Disordered" evidence="1">
    <location>
        <begin position="176"/>
        <end position="203"/>
    </location>
</feature>
<feature type="region of interest" description="Disordered" evidence="1">
    <location>
        <begin position="29"/>
        <end position="52"/>
    </location>
</feature>
<dbReference type="InterPro" id="IPR036280">
    <property type="entry name" value="Multihaem_cyt_sf"/>
</dbReference>
<gene>
    <name evidence="2" type="ORF">ACFP1K_07280</name>
</gene>
<evidence type="ECO:0000256" key="1">
    <source>
        <dbReference type="SAM" id="MobiDB-lite"/>
    </source>
</evidence>
<dbReference type="SUPFAM" id="SSF48695">
    <property type="entry name" value="Multiheme cytochromes"/>
    <property type="match status" value="1"/>
</dbReference>
<protein>
    <recommendedName>
        <fullName evidence="4">HNH endonuclease</fullName>
    </recommendedName>
</protein>
<evidence type="ECO:0008006" key="4">
    <source>
        <dbReference type="Google" id="ProtNLM"/>
    </source>
</evidence>
<dbReference type="RefSeq" id="WP_380748290.1">
    <property type="nucleotide sequence ID" value="NZ_JBHSRF010000007.1"/>
</dbReference>
<keyword evidence="3" id="KW-1185">Reference proteome</keyword>
<feature type="compositionally biased region" description="Basic residues" evidence="1">
    <location>
        <begin position="40"/>
        <end position="49"/>
    </location>
</feature>
<comment type="caution">
    <text evidence="2">The sequence shown here is derived from an EMBL/GenBank/DDBJ whole genome shotgun (WGS) entry which is preliminary data.</text>
</comment>
<organism evidence="2 3">
    <name type="scientific">Sphaerisporangium aureirubrum</name>
    <dbReference type="NCBI Taxonomy" id="1544736"/>
    <lineage>
        <taxon>Bacteria</taxon>
        <taxon>Bacillati</taxon>
        <taxon>Actinomycetota</taxon>
        <taxon>Actinomycetes</taxon>
        <taxon>Streptosporangiales</taxon>
        <taxon>Streptosporangiaceae</taxon>
        <taxon>Sphaerisporangium</taxon>
    </lineage>
</organism>
<dbReference type="EMBL" id="JBHSRF010000007">
    <property type="protein sequence ID" value="MFC6080957.1"/>
    <property type="molecule type" value="Genomic_DNA"/>
</dbReference>
<proteinExistence type="predicted"/>
<sequence length="203" mass="22719">MRPVDLRLAMATPCFLPCHPETGCPACHPHSPAPAPPRPSRARHRRPARNRIGDRDNWTCGYCHTHVDRDLRWPHPLSPSVGHIRWVGFGAGGTDNPVNLRIEHLACNMQNIPHLLLDTLSPGARADREQAGLPPYTEQERRAIIDQALDDPPPARPRSEAVRRYWRPGRQSWRRWHTENPGSCTCAPGAPSSFCLPASEPTS</sequence>
<accession>A0ABW1NDU2</accession>
<dbReference type="Proteomes" id="UP001596137">
    <property type="component" value="Unassembled WGS sequence"/>
</dbReference>
<name>A0ABW1NDU2_9ACTN</name>